<accession>A0A7W4W1C4</accession>
<dbReference type="RefSeq" id="WP_183595565.1">
    <property type="nucleotide sequence ID" value="NZ_JACHWR010000012.1"/>
</dbReference>
<name>A0A7W4W1C4_9ACTN</name>
<comment type="caution">
    <text evidence="1">The sequence shown here is derived from an EMBL/GenBank/DDBJ whole genome shotgun (WGS) entry which is preliminary data.</text>
</comment>
<dbReference type="EMBL" id="JACHWR010000012">
    <property type="protein sequence ID" value="MBB3045579.1"/>
    <property type="molecule type" value="Genomic_DNA"/>
</dbReference>
<proteinExistence type="predicted"/>
<keyword evidence="2" id="KW-1185">Reference proteome</keyword>
<evidence type="ECO:0000313" key="1">
    <source>
        <dbReference type="EMBL" id="MBB3045579.1"/>
    </source>
</evidence>
<evidence type="ECO:0000313" key="2">
    <source>
        <dbReference type="Proteomes" id="UP000589626"/>
    </source>
</evidence>
<dbReference type="Proteomes" id="UP000589626">
    <property type="component" value="Unassembled WGS sequence"/>
</dbReference>
<protein>
    <submittedName>
        <fullName evidence="1">Uncharacterized protein</fullName>
    </submittedName>
</protein>
<organism evidence="1 2">
    <name type="scientific">Nocardioides soli</name>
    <dbReference type="NCBI Taxonomy" id="1036020"/>
    <lineage>
        <taxon>Bacteria</taxon>
        <taxon>Bacillati</taxon>
        <taxon>Actinomycetota</taxon>
        <taxon>Actinomycetes</taxon>
        <taxon>Propionibacteriales</taxon>
        <taxon>Nocardioidaceae</taxon>
        <taxon>Nocardioides</taxon>
    </lineage>
</organism>
<reference evidence="1 2" key="1">
    <citation type="submission" date="2020-08" db="EMBL/GenBank/DDBJ databases">
        <title>Sequencing the genomes of 1000 actinobacteria strains.</title>
        <authorList>
            <person name="Klenk H.-P."/>
        </authorList>
    </citation>
    <scope>NUCLEOTIDE SEQUENCE [LARGE SCALE GENOMIC DNA]</scope>
    <source>
        <strain evidence="1 2">DSM 105498</strain>
    </source>
</reference>
<dbReference type="AlphaFoldDB" id="A0A7W4W1C4"/>
<gene>
    <name evidence="1" type="ORF">FHU40_005439</name>
</gene>
<sequence>MLGWLRSGMRLVLAVLLQMVLDGVLGAMRRSQVAGVAVAGELGAAGAP</sequence>